<keyword evidence="1" id="KW-0812">Transmembrane</keyword>
<feature type="transmembrane region" description="Helical" evidence="1">
    <location>
        <begin position="141"/>
        <end position="164"/>
    </location>
</feature>
<name>A0ABS6G7H3_9FIRM</name>
<feature type="transmembrane region" description="Helical" evidence="1">
    <location>
        <begin position="36"/>
        <end position="56"/>
    </location>
</feature>
<evidence type="ECO:0000256" key="1">
    <source>
        <dbReference type="SAM" id="Phobius"/>
    </source>
</evidence>
<feature type="transmembrane region" description="Helical" evidence="1">
    <location>
        <begin position="170"/>
        <end position="187"/>
    </location>
</feature>
<feature type="transmembrane region" description="Helical" evidence="1">
    <location>
        <begin position="104"/>
        <end position="129"/>
    </location>
</feature>
<dbReference type="EMBL" id="JAHLQK010000007">
    <property type="protein sequence ID" value="MBU5678071.1"/>
    <property type="molecule type" value="Genomic_DNA"/>
</dbReference>
<feature type="transmembrane region" description="Helical" evidence="1">
    <location>
        <begin position="329"/>
        <end position="351"/>
    </location>
</feature>
<dbReference type="PANTHER" id="PTHR40089:SF1">
    <property type="entry name" value="ETHANOLAMINE PERMEASE EUTH-RELATED"/>
    <property type="match status" value="1"/>
</dbReference>
<proteinExistence type="predicted"/>
<keyword evidence="3" id="KW-1185">Reference proteome</keyword>
<evidence type="ECO:0000313" key="2">
    <source>
        <dbReference type="EMBL" id="MBU5678071.1"/>
    </source>
</evidence>
<comment type="caution">
    <text evidence="2">The sequence shown here is derived from an EMBL/GenBank/DDBJ whole genome shotgun (WGS) entry which is preliminary data.</text>
</comment>
<organism evidence="2 3">
    <name type="scientific">Alkaliphilus flagellatus</name>
    <dbReference type="NCBI Taxonomy" id="2841507"/>
    <lineage>
        <taxon>Bacteria</taxon>
        <taxon>Bacillati</taxon>
        <taxon>Bacillota</taxon>
        <taxon>Clostridia</taxon>
        <taxon>Peptostreptococcales</taxon>
        <taxon>Natronincolaceae</taxon>
        <taxon>Alkaliphilus</taxon>
    </lineage>
</organism>
<sequence>MNDIILYILMVFMGLGALDRVFGYKLGLGQKFEEGFMAMGNLALSIIGIYSIAPLLSTSLEKIVGPIFSFLGADPAIFPASILASDMGGYLSAIKMAENQEIGLFAGLILASSLGTAVIFTIPIGAGLIQKQDYPYFTKGILAGLLTVPISGFAGGISMGLPIATLVKNLLPIIFIALLLGIGLSKWPQKMITGFYWFSKSIVTLGTLGLVISIIQNVTGKIIITAMEPFEEGLKIVGSISIILAGAYPMVLVMTNVFKKPLAKMGNVLGICDKATTALIMSLANNIPGFANMHDMHERGKVMVSAFAVGGAFVLGGQLGFVAGIDKSMLTPFIVSKVVGGVGSITIAYLITKPNQKNISNYEEEKILELAIE</sequence>
<dbReference type="Proteomes" id="UP000779508">
    <property type="component" value="Unassembled WGS sequence"/>
</dbReference>
<dbReference type="PANTHER" id="PTHR40089">
    <property type="entry name" value="ETHANOLAMINE UTILIZATION PROTEIN EUTH"/>
    <property type="match status" value="1"/>
</dbReference>
<feature type="transmembrane region" description="Helical" evidence="1">
    <location>
        <begin position="302"/>
        <end position="323"/>
    </location>
</feature>
<reference evidence="2 3" key="1">
    <citation type="submission" date="2021-06" db="EMBL/GenBank/DDBJ databases">
        <authorList>
            <person name="Sun Q."/>
            <person name="Li D."/>
        </authorList>
    </citation>
    <scope>NUCLEOTIDE SEQUENCE [LARGE SCALE GENOMIC DNA]</scope>
    <source>
        <strain evidence="2 3">MSJ-5</strain>
    </source>
</reference>
<dbReference type="PIRSF" id="PIRSF019466">
    <property type="entry name" value="EutH"/>
    <property type="match status" value="1"/>
</dbReference>
<dbReference type="RefSeq" id="WP_216419356.1">
    <property type="nucleotide sequence ID" value="NZ_JAHLQK010000007.1"/>
</dbReference>
<dbReference type="InterPro" id="IPR007441">
    <property type="entry name" value="EutH"/>
</dbReference>
<protein>
    <submittedName>
        <fullName evidence="2">Ethanolamine utilization protein EutH</fullName>
    </submittedName>
</protein>
<accession>A0ABS6G7H3</accession>
<feature type="transmembrane region" description="Helical" evidence="1">
    <location>
        <begin position="63"/>
        <end position="84"/>
    </location>
</feature>
<feature type="transmembrane region" description="Helical" evidence="1">
    <location>
        <begin position="236"/>
        <end position="258"/>
    </location>
</feature>
<dbReference type="NCBIfam" id="NF011667">
    <property type="entry name" value="PRK15086.1-3"/>
    <property type="match status" value="1"/>
</dbReference>
<dbReference type="Pfam" id="PF04346">
    <property type="entry name" value="EutH"/>
    <property type="match status" value="1"/>
</dbReference>
<feature type="transmembrane region" description="Helical" evidence="1">
    <location>
        <begin position="5"/>
        <end position="24"/>
    </location>
</feature>
<gene>
    <name evidence="2" type="primary">eutH</name>
    <name evidence="2" type="ORF">KQI88_16790</name>
</gene>
<feature type="transmembrane region" description="Helical" evidence="1">
    <location>
        <begin position="194"/>
        <end position="216"/>
    </location>
</feature>
<keyword evidence="1" id="KW-0472">Membrane</keyword>
<keyword evidence="1" id="KW-1133">Transmembrane helix</keyword>
<evidence type="ECO:0000313" key="3">
    <source>
        <dbReference type="Proteomes" id="UP000779508"/>
    </source>
</evidence>